<sequence>MKRKYFRNIIFSKTPITGHFRFEDEFQIYPCDYENAPKSKHANDIPLIIEFWIDENENPEVPEDLQSIKSFISPTTNQTNKLSRLTRLLSALTNHRIHNLSETELKWGTPLPDDLEKDKEEINNTSSSLIMGIYYYPTIGNDLKIDGFSEQRHPLINIIPHKLYYQYDPIDSKDKEIVLPNTIYKALLKYFSLDTKSRKIVDTICHLICNGIDIKSKMRSMSFLSFVSSIETLVNFEYKDKKEGVEFECHDCQTLKSSPINCHKCGRPIWGVKAKFKTFLKTYVANSDSALAKFNKIYNLRSNIVHNGMLLLGDEQIDWAKSDKADSQYMTHLETMQLARLALVNWLIMGPDKKIVE</sequence>
<comment type="caution">
    <text evidence="1">The sequence shown here is derived from an EMBL/GenBank/DDBJ whole genome shotgun (WGS) entry which is preliminary data.</text>
</comment>
<protein>
    <recommendedName>
        <fullName evidence="3">Apea-like HEPN domain-containing protein</fullName>
    </recommendedName>
</protein>
<proteinExistence type="predicted"/>
<evidence type="ECO:0000313" key="1">
    <source>
        <dbReference type="EMBL" id="GMQ31726.1"/>
    </source>
</evidence>
<dbReference type="EMBL" id="BTPD01000029">
    <property type="protein sequence ID" value="GMQ31726.1"/>
    <property type="molecule type" value="Genomic_DNA"/>
</dbReference>
<keyword evidence="2" id="KW-1185">Reference proteome</keyword>
<evidence type="ECO:0000313" key="2">
    <source>
        <dbReference type="Proteomes" id="UP001338309"/>
    </source>
</evidence>
<dbReference type="Proteomes" id="UP001338309">
    <property type="component" value="Unassembled WGS sequence"/>
</dbReference>
<organism evidence="1 2">
    <name type="scientific">Algoriphagus confluentis</name>
    <dbReference type="NCBI Taxonomy" id="1697556"/>
    <lineage>
        <taxon>Bacteria</taxon>
        <taxon>Pseudomonadati</taxon>
        <taxon>Bacteroidota</taxon>
        <taxon>Cytophagia</taxon>
        <taxon>Cytophagales</taxon>
        <taxon>Cyclobacteriaceae</taxon>
        <taxon>Algoriphagus</taxon>
    </lineage>
</organism>
<accession>A0ABQ6PVR7</accession>
<gene>
    <name evidence="1" type="ORF">Aconfl_43720</name>
</gene>
<name>A0ABQ6PVR7_9BACT</name>
<reference evidence="1 2" key="1">
    <citation type="submission" date="2023-08" db="EMBL/GenBank/DDBJ databases">
        <title>Draft genome sequence of Algoriphagus confluentis.</title>
        <authorList>
            <person name="Takatani N."/>
            <person name="Hosokawa M."/>
            <person name="Sawabe T."/>
        </authorList>
    </citation>
    <scope>NUCLEOTIDE SEQUENCE [LARGE SCALE GENOMIC DNA]</scope>
    <source>
        <strain evidence="1 2">NBRC 111222</strain>
    </source>
</reference>
<evidence type="ECO:0008006" key="3">
    <source>
        <dbReference type="Google" id="ProtNLM"/>
    </source>
</evidence>